<feature type="non-terminal residue" evidence="6">
    <location>
        <position position="1"/>
    </location>
</feature>
<organism evidence="6 7">
    <name type="scientific">Polyodon spathula</name>
    <name type="common">North American paddlefish</name>
    <name type="synonym">Squalus spathula</name>
    <dbReference type="NCBI Taxonomy" id="7913"/>
    <lineage>
        <taxon>Eukaryota</taxon>
        <taxon>Metazoa</taxon>
        <taxon>Chordata</taxon>
        <taxon>Craniata</taxon>
        <taxon>Vertebrata</taxon>
        <taxon>Euteleostomi</taxon>
        <taxon>Actinopterygii</taxon>
        <taxon>Chondrostei</taxon>
        <taxon>Acipenseriformes</taxon>
        <taxon>Polyodontidae</taxon>
        <taxon>Polyodon</taxon>
    </lineage>
</organism>
<evidence type="ECO:0000313" key="7">
    <source>
        <dbReference type="Proteomes" id="UP001166093"/>
    </source>
</evidence>
<comment type="similarity">
    <text evidence="3">Belongs to the IFIT family.</text>
</comment>
<comment type="caution">
    <text evidence="6">The sequence shown here is derived from an EMBL/GenBank/DDBJ whole genome shotgun (WGS) entry which is preliminary data.</text>
</comment>
<dbReference type="Proteomes" id="UP001166093">
    <property type="component" value="Unassembled WGS sequence"/>
</dbReference>
<keyword evidence="7" id="KW-1185">Reference proteome</keyword>
<reference evidence="6" key="1">
    <citation type="journal article" date="2021" name="Cell">
        <title>Tracing the genetic footprints of vertebrate landing in non-teleost ray-finned fishes.</title>
        <authorList>
            <person name="Bi X."/>
            <person name="Wang K."/>
            <person name="Yang L."/>
            <person name="Pan H."/>
            <person name="Jiang H."/>
            <person name="Wei Q."/>
            <person name="Fang M."/>
            <person name="Yu H."/>
            <person name="Zhu C."/>
            <person name="Cai Y."/>
            <person name="He Y."/>
            <person name="Gan X."/>
            <person name="Zeng H."/>
            <person name="Yu D."/>
            <person name="Zhu Y."/>
            <person name="Jiang H."/>
            <person name="Qiu Q."/>
            <person name="Yang H."/>
            <person name="Zhang Y.E."/>
            <person name="Wang W."/>
            <person name="Zhu M."/>
            <person name="He S."/>
            <person name="Zhang G."/>
        </authorList>
    </citation>
    <scope>NUCLEOTIDE SEQUENCE</scope>
    <source>
        <strain evidence="6">Pddl_001</strain>
    </source>
</reference>
<evidence type="ECO:0000256" key="1">
    <source>
        <dbReference type="ARBA" id="ARBA00022737"/>
    </source>
</evidence>
<keyword evidence="2 4" id="KW-0802">TPR repeat</keyword>
<keyword evidence="5" id="KW-0812">Transmembrane</keyword>
<gene>
    <name evidence="6" type="primary">Ifit5_0</name>
    <name evidence="6" type="ORF">GTO93_0005401</name>
</gene>
<feature type="repeat" description="TPR" evidence="4">
    <location>
        <begin position="317"/>
        <end position="350"/>
    </location>
</feature>
<accession>A0ABS2YI67</accession>
<evidence type="ECO:0000256" key="5">
    <source>
        <dbReference type="SAM" id="Phobius"/>
    </source>
</evidence>
<dbReference type="InterPro" id="IPR011990">
    <property type="entry name" value="TPR-like_helical_dom_sf"/>
</dbReference>
<dbReference type="PANTHER" id="PTHR10271">
    <property type="entry name" value="INTERFERON-INDUCED PROTEIN WITH TETRATRICOPEPTIDE REPEATS"/>
    <property type="match status" value="1"/>
</dbReference>
<protein>
    <submittedName>
        <fullName evidence="6">IFIT5 protein</fullName>
    </submittedName>
</protein>
<dbReference type="Gene3D" id="1.25.40.10">
    <property type="entry name" value="Tetratricopeptide repeat domain"/>
    <property type="match status" value="3"/>
</dbReference>
<evidence type="ECO:0000256" key="2">
    <source>
        <dbReference type="ARBA" id="ARBA00022803"/>
    </source>
</evidence>
<feature type="transmembrane region" description="Helical" evidence="5">
    <location>
        <begin position="6"/>
        <end position="29"/>
    </location>
</feature>
<keyword evidence="5" id="KW-1133">Transmembrane helix</keyword>
<keyword evidence="5" id="KW-0472">Membrane</keyword>
<dbReference type="InterPro" id="IPR019734">
    <property type="entry name" value="TPR_rpt"/>
</dbReference>
<proteinExistence type="inferred from homology"/>
<dbReference type="SUPFAM" id="SSF48452">
    <property type="entry name" value="TPR-like"/>
    <property type="match status" value="2"/>
</dbReference>
<dbReference type="SMART" id="SM00028">
    <property type="entry name" value="TPR"/>
    <property type="match status" value="5"/>
</dbReference>
<name>A0ABS2YI67_POLSP</name>
<sequence length="549" mass="63364">MPNNIFILIVNAFNISFLVLVGIGTYARLNSIHNASISKTIVHYIYTSDKYWFPLYCKIICLFSPPPPSTPQSTDLKASLQELECHFTWDLKKDEIKDLDNISEKMQDRVKFCHSRYNSTYFNILAFISHLEGQNEKALEFLRKAEHVLRDEKPFLEKHLLVTYGNYAWVYYHIGKLSEVNTYLAKVEDICRSIPRSSRYSANLPIVYGEKAWTLLKLGARYYPSSKENFQKALHEDPDNLSLNTGYAVVLYRLEGLTRRKLKTESSDAVKQLRKVLHLEPNNSEAMVLLALKLQWYRKEESRKLVENALRVSPDVPQVTRYVAKYFRAEGAIDKSLEILKKAVELAPQSSFLHHQIGLCYKQELAKMFTVKINKQQVPLDEKMAKVAECIHYFKKSVEMKPSNLHAKVNLAEAYGENRQLEEAEKIYTDVLEDPFLGVSDRQYTLTNYALFLLFKKKNEPSAICHFKAAYEIQLQTSSRVQAGKKLNQIANRRLKTNTGDSEAYEIISFVCMQDGQKKKAMEYSLKAKQFSSFNAEDLSALCDEKLNI</sequence>
<evidence type="ECO:0000313" key="6">
    <source>
        <dbReference type="EMBL" id="MBN3285583.1"/>
    </source>
</evidence>
<evidence type="ECO:0000256" key="3">
    <source>
        <dbReference type="ARBA" id="ARBA00038336"/>
    </source>
</evidence>
<dbReference type="EMBL" id="JAAWVQ010149766">
    <property type="protein sequence ID" value="MBN3285583.1"/>
    <property type="molecule type" value="Genomic_DNA"/>
</dbReference>
<keyword evidence="1" id="KW-0677">Repeat</keyword>
<dbReference type="PANTHER" id="PTHR10271:SF29">
    <property type="entry name" value="INTERFERON-INDUCED PROTEIN WITH TETRATRICOPEPTIDE REPEATS-RELATED"/>
    <property type="match status" value="1"/>
</dbReference>
<feature type="non-terminal residue" evidence="6">
    <location>
        <position position="549"/>
    </location>
</feature>
<dbReference type="PROSITE" id="PS50005">
    <property type="entry name" value="TPR"/>
    <property type="match status" value="1"/>
</dbReference>
<evidence type="ECO:0000256" key="4">
    <source>
        <dbReference type="PROSITE-ProRule" id="PRU00339"/>
    </source>
</evidence>